<evidence type="ECO:0000256" key="9">
    <source>
        <dbReference type="ARBA" id="ARBA00022777"/>
    </source>
</evidence>
<evidence type="ECO:0000259" key="17">
    <source>
        <dbReference type="PROSITE" id="PS50112"/>
    </source>
</evidence>
<dbReference type="InterPro" id="IPR008207">
    <property type="entry name" value="Sig_transdc_His_kin_Hpt_dom"/>
</dbReference>
<dbReference type="InterPro" id="IPR001610">
    <property type="entry name" value="PAC"/>
</dbReference>
<feature type="domain" description="Histidine kinase" evidence="15">
    <location>
        <begin position="301"/>
        <end position="518"/>
    </location>
</feature>
<dbReference type="InterPro" id="IPR004358">
    <property type="entry name" value="Sig_transdc_His_kin-like_C"/>
</dbReference>
<keyword evidence="12" id="KW-0902">Two-component regulatory system</keyword>
<evidence type="ECO:0000259" key="18">
    <source>
        <dbReference type="PROSITE" id="PS50113"/>
    </source>
</evidence>
<evidence type="ECO:0000256" key="4">
    <source>
        <dbReference type="ARBA" id="ARBA00022475"/>
    </source>
</evidence>
<dbReference type="AlphaFoldDB" id="A0A081R859"/>
<proteinExistence type="predicted"/>
<dbReference type="CDD" id="cd17546">
    <property type="entry name" value="REC_hyHK_CKI1_RcsC-like"/>
    <property type="match status" value="1"/>
</dbReference>
<dbReference type="InterPro" id="IPR001789">
    <property type="entry name" value="Sig_transdc_resp-reg_receiver"/>
</dbReference>
<dbReference type="Proteomes" id="UP000028411">
    <property type="component" value="Unassembled WGS sequence"/>
</dbReference>
<dbReference type="FunFam" id="3.30.565.10:FF:000010">
    <property type="entry name" value="Sensor histidine kinase RcsC"/>
    <property type="match status" value="1"/>
</dbReference>
<dbReference type="PROSITE" id="PS50113">
    <property type="entry name" value="PAC"/>
    <property type="match status" value="1"/>
</dbReference>
<dbReference type="SUPFAM" id="SSF47384">
    <property type="entry name" value="Homodimeric domain of signal transducing histidine kinase"/>
    <property type="match status" value="1"/>
</dbReference>
<dbReference type="EMBL" id="JFHR01000090">
    <property type="protein sequence ID" value="KEQ51382.1"/>
    <property type="molecule type" value="Genomic_DNA"/>
</dbReference>
<dbReference type="RefSeq" id="WP_051749936.1">
    <property type="nucleotide sequence ID" value="NZ_JFHR01000090.1"/>
</dbReference>
<comment type="catalytic activity">
    <reaction evidence="1">
        <text>ATP + protein L-histidine = ADP + protein N-phospho-L-histidine.</text>
        <dbReference type="EC" id="2.7.13.3"/>
    </reaction>
</comment>
<gene>
    <name evidence="19" type="ORF">BV95_04360</name>
</gene>
<feature type="domain" description="Response regulatory" evidence="16">
    <location>
        <begin position="541"/>
        <end position="663"/>
    </location>
</feature>
<keyword evidence="6" id="KW-0808">Transferase</keyword>
<feature type="domain" description="PAC" evidence="18">
    <location>
        <begin position="242"/>
        <end position="294"/>
    </location>
</feature>
<dbReference type="EC" id="2.7.13.3" evidence="3"/>
<keyword evidence="9 19" id="KW-0418">Kinase</keyword>
<dbReference type="SUPFAM" id="SSF55874">
    <property type="entry name" value="ATPase domain of HSP90 chaperone/DNA topoisomerase II/histidine kinase"/>
    <property type="match status" value="1"/>
</dbReference>
<dbReference type="GO" id="GO:0071474">
    <property type="term" value="P:cellular hyperosmotic response"/>
    <property type="evidence" value="ECO:0007669"/>
    <property type="project" value="TreeGrafter"/>
</dbReference>
<dbReference type="PROSITE" id="PS50109">
    <property type="entry name" value="HIS_KIN"/>
    <property type="match status" value="1"/>
</dbReference>
<dbReference type="Pfam" id="PF13426">
    <property type="entry name" value="PAS_9"/>
    <property type="match status" value="1"/>
</dbReference>
<dbReference type="SMART" id="SM00065">
    <property type="entry name" value="GAF"/>
    <property type="match status" value="1"/>
</dbReference>
<evidence type="ECO:0000256" key="12">
    <source>
        <dbReference type="ARBA" id="ARBA00023012"/>
    </source>
</evidence>
<dbReference type="Gene3D" id="3.30.450.20">
    <property type="entry name" value="PAS domain"/>
    <property type="match status" value="1"/>
</dbReference>
<dbReference type="SUPFAM" id="SSF55785">
    <property type="entry name" value="PYP-like sensor domain (PAS domain)"/>
    <property type="match status" value="1"/>
</dbReference>
<keyword evidence="8" id="KW-0547">Nucleotide-binding</keyword>
<dbReference type="CDD" id="cd00082">
    <property type="entry name" value="HisKA"/>
    <property type="match status" value="1"/>
</dbReference>
<dbReference type="Gene3D" id="1.20.120.160">
    <property type="entry name" value="HPT domain"/>
    <property type="match status" value="1"/>
</dbReference>
<keyword evidence="4" id="KW-1003">Cell membrane</keyword>
<dbReference type="PROSITE" id="PS50110">
    <property type="entry name" value="RESPONSE_REGULATORY"/>
    <property type="match status" value="1"/>
</dbReference>
<dbReference type="InterPro" id="IPR036097">
    <property type="entry name" value="HisK_dim/P_sf"/>
</dbReference>
<evidence type="ECO:0000256" key="7">
    <source>
        <dbReference type="ARBA" id="ARBA00022692"/>
    </source>
</evidence>
<dbReference type="InterPro" id="IPR000700">
    <property type="entry name" value="PAS-assoc_C"/>
</dbReference>
<evidence type="ECO:0000256" key="14">
    <source>
        <dbReference type="PROSITE-ProRule" id="PRU00169"/>
    </source>
</evidence>
<dbReference type="InterPro" id="IPR029016">
    <property type="entry name" value="GAF-like_dom_sf"/>
</dbReference>
<dbReference type="PANTHER" id="PTHR45339">
    <property type="entry name" value="HYBRID SIGNAL TRANSDUCTION HISTIDINE KINASE J"/>
    <property type="match status" value="1"/>
</dbReference>
<dbReference type="eggNOG" id="COG5002">
    <property type="taxonomic scope" value="Bacteria"/>
</dbReference>
<comment type="subcellular location">
    <subcellularLocation>
        <location evidence="2">Cell membrane</location>
        <topology evidence="2">Multi-pass membrane protein</topology>
    </subcellularLocation>
</comment>
<dbReference type="PANTHER" id="PTHR45339:SF1">
    <property type="entry name" value="HYBRID SIGNAL TRANSDUCTION HISTIDINE KINASE J"/>
    <property type="match status" value="1"/>
</dbReference>
<dbReference type="SUPFAM" id="SSF52172">
    <property type="entry name" value="CheY-like"/>
    <property type="match status" value="1"/>
</dbReference>
<evidence type="ECO:0000256" key="5">
    <source>
        <dbReference type="ARBA" id="ARBA00022553"/>
    </source>
</evidence>
<dbReference type="Pfam" id="PF00072">
    <property type="entry name" value="Response_reg"/>
    <property type="match status" value="1"/>
</dbReference>
<sequence>MADPSSPGWMKEMLALQSAVTEAYADFQQIIDEVVERALRIIPLATGAIVEMRDGDDMVYRAASGTSIQQIGMRLALSGSLSGTCVATGETQFCHDSETDPRVDRDACRKVGVRSMMLVPLPYHGRTVGVLKVYSGQVAAFTRADLDVVRLMAGPIATGFANAAHSDAARHFAATFEQAAVGLAHCSPQGRFLLVNDRFCEIAGYERDELIGLDYRQITHPADYEIDARLAGRLLLGEINDFAYEKRYVRKDGGLVWINLTVSLVRDASGEPDFFVCVVEDIGARRSAEMASAAKTGFLANMSHEIRTPMNGILGFADLLLGAGLPPEQHRQVKMIADSGRAMMRLLNDILDLTKVEAGQMEIAREPFDLVHALDACLNLVRVGAEQKGIDLIRDIAGDLPRTVTGDGLRLRQVVLNLLGNAVKFTSEGHVALRVHLDGADRLVIVVEDSGPGIAPERQAAIFEKFVQADAGTAARFGGSGLGLSISAQLVTLMNGELTLDSVVGEGSRFILRLPCEAAGEDAAAPVAPAARDSALLHDLRVLVAEDHDVNQELVRAMLERIGCGATIVEDGAQAVAAVLRARGEGAPYDIVLMDMQMPVMGGLDAARAIRAQGVSAHELPILALTANAFGEDVHASLAAGMQAHLAKPLQLAELRRALATWLPAKGVEESTEPFDPVTQQLSERFREKTVLWAALLTRLLDEAEPAPELLEEARGELHKIAGTAGMFGQPALGSAAEAAERALREAGRMDATVAGRIRAVIGLCGGG</sequence>
<evidence type="ECO:0000256" key="10">
    <source>
        <dbReference type="ARBA" id="ARBA00022840"/>
    </source>
</evidence>
<dbReference type="InterPro" id="IPR005467">
    <property type="entry name" value="His_kinase_dom"/>
</dbReference>
<dbReference type="SMART" id="SM00086">
    <property type="entry name" value="PAC"/>
    <property type="match status" value="1"/>
</dbReference>
<dbReference type="GO" id="GO:0005524">
    <property type="term" value="F:ATP binding"/>
    <property type="evidence" value="ECO:0007669"/>
    <property type="project" value="UniProtKB-KW"/>
</dbReference>
<dbReference type="PATRIC" id="fig|46429.4.peg.4346"/>
<name>A0A081R859_SPHCR</name>
<dbReference type="SMART" id="SM00387">
    <property type="entry name" value="HATPase_c"/>
    <property type="match status" value="1"/>
</dbReference>
<dbReference type="PRINTS" id="PR00344">
    <property type="entry name" value="BCTRLSENSOR"/>
</dbReference>
<dbReference type="Gene3D" id="3.40.50.2300">
    <property type="match status" value="1"/>
</dbReference>
<dbReference type="SUPFAM" id="SSF47226">
    <property type="entry name" value="Histidine-containing phosphotransfer domain, HPT domain"/>
    <property type="match status" value="1"/>
</dbReference>
<dbReference type="SMART" id="SM00448">
    <property type="entry name" value="REC"/>
    <property type="match status" value="1"/>
</dbReference>
<dbReference type="NCBIfam" id="TIGR00229">
    <property type="entry name" value="sensory_box"/>
    <property type="match status" value="1"/>
</dbReference>
<dbReference type="InterPro" id="IPR036890">
    <property type="entry name" value="HATPase_C_sf"/>
</dbReference>
<keyword evidence="11" id="KW-1133">Transmembrane helix</keyword>
<dbReference type="InterPro" id="IPR036641">
    <property type="entry name" value="HPT_dom_sf"/>
</dbReference>
<dbReference type="Gene3D" id="3.30.565.10">
    <property type="entry name" value="Histidine kinase-like ATPase, C-terminal domain"/>
    <property type="match status" value="1"/>
</dbReference>
<dbReference type="InterPro" id="IPR003594">
    <property type="entry name" value="HATPase_dom"/>
</dbReference>
<comment type="caution">
    <text evidence="19">The sequence shown here is derived from an EMBL/GenBank/DDBJ whole genome shotgun (WGS) entry which is preliminary data.</text>
</comment>
<reference evidence="19 20" key="1">
    <citation type="submission" date="2014-02" db="EMBL/GenBank/DDBJ databases">
        <title>Whole genome sequence of Sphingobium chlorophenolicum NBRC 16172.</title>
        <authorList>
            <person name="Gan H.M."/>
            <person name="Gan H.Y."/>
            <person name="Chew T.H."/>
            <person name="Savka M.A."/>
        </authorList>
    </citation>
    <scope>NUCLEOTIDE SEQUENCE [LARGE SCALE GENOMIC DNA]</scope>
    <source>
        <strain evidence="19 20">NBRC 16172</strain>
    </source>
</reference>
<dbReference type="PROSITE" id="PS50112">
    <property type="entry name" value="PAS"/>
    <property type="match status" value="1"/>
</dbReference>
<dbReference type="GO" id="GO:0005886">
    <property type="term" value="C:plasma membrane"/>
    <property type="evidence" value="ECO:0007669"/>
    <property type="project" value="UniProtKB-SubCell"/>
</dbReference>
<evidence type="ECO:0000256" key="6">
    <source>
        <dbReference type="ARBA" id="ARBA00022679"/>
    </source>
</evidence>
<dbReference type="SUPFAM" id="SSF55781">
    <property type="entry name" value="GAF domain-like"/>
    <property type="match status" value="1"/>
</dbReference>
<dbReference type="CDD" id="cd00130">
    <property type="entry name" value="PAS"/>
    <property type="match status" value="1"/>
</dbReference>
<evidence type="ECO:0000256" key="8">
    <source>
        <dbReference type="ARBA" id="ARBA00022741"/>
    </source>
</evidence>
<keyword evidence="7" id="KW-0812">Transmembrane</keyword>
<dbReference type="InterPro" id="IPR003018">
    <property type="entry name" value="GAF"/>
</dbReference>
<evidence type="ECO:0000259" key="15">
    <source>
        <dbReference type="PROSITE" id="PS50109"/>
    </source>
</evidence>
<dbReference type="InterPro" id="IPR011006">
    <property type="entry name" value="CheY-like_superfamily"/>
</dbReference>
<feature type="modified residue" description="4-aspartylphosphate" evidence="14">
    <location>
        <position position="595"/>
    </location>
</feature>
<evidence type="ECO:0000259" key="16">
    <source>
        <dbReference type="PROSITE" id="PS50110"/>
    </source>
</evidence>
<dbReference type="OrthoDB" id="9801651at2"/>
<dbReference type="SMART" id="SM00091">
    <property type="entry name" value="PAS"/>
    <property type="match status" value="1"/>
</dbReference>
<evidence type="ECO:0000256" key="2">
    <source>
        <dbReference type="ARBA" id="ARBA00004651"/>
    </source>
</evidence>
<accession>A0A081R859</accession>
<dbReference type="SMART" id="SM00388">
    <property type="entry name" value="HisKA"/>
    <property type="match status" value="1"/>
</dbReference>
<dbReference type="Gene3D" id="1.10.287.130">
    <property type="match status" value="1"/>
</dbReference>
<keyword evidence="5 14" id="KW-0597">Phosphoprotein</keyword>
<evidence type="ECO:0000256" key="1">
    <source>
        <dbReference type="ARBA" id="ARBA00000085"/>
    </source>
</evidence>
<keyword evidence="10" id="KW-0067">ATP-binding</keyword>
<dbReference type="InterPro" id="IPR000014">
    <property type="entry name" value="PAS"/>
</dbReference>
<dbReference type="CDD" id="cd16922">
    <property type="entry name" value="HATPase_EvgS-ArcB-TorS-like"/>
    <property type="match status" value="1"/>
</dbReference>
<dbReference type="Gene3D" id="3.30.450.40">
    <property type="match status" value="1"/>
</dbReference>
<dbReference type="Pfam" id="PF13185">
    <property type="entry name" value="GAF_2"/>
    <property type="match status" value="1"/>
</dbReference>
<dbReference type="FunFam" id="1.10.287.130:FF:000004">
    <property type="entry name" value="Ethylene receptor 1"/>
    <property type="match status" value="1"/>
</dbReference>
<dbReference type="InterPro" id="IPR035965">
    <property type="entry name" value="PAS-like_dom_sf"/>
</dbReference>
<evidence type="ECO:0000256" key="11">
    <source>
        <dbReference type="ARBA" id="ARBA00022989"/>
    </source>
</evidence>
<evidence type="ECO:0000256" key="13">
    <source>
        <dbReference type="ARBA" id="ARBA00023136"/>
    </source>
</evidence>
<dbReference type="InterPro" id="IPR003661">
    <property type="entry name" value="HisK_dim/P_dom"/>
</dbReference>
<feature type="domain" description="PAS" evidence="17">
    <location>
        <begin position="168"/>
        <end position="238"/>
    </location>
</feature>
<dbReference type="Pfam" id="PF02518">
    <property type="entry name" value="HATPase_c"/>
    <property type="match status" value="1"/>
</dbReference>
<evidence type="ECO:0000313" key="20">
    <source>
        <dbReference type="Proteomes" id="UP000028411"/>
    </source>
</evidence>
<evidence type="ECO:0000256" key="3">
    <source>
        <dbReference type="ARBA" id="ARBA00012438"/>
    </source>
</evidence>
<dbReference type="Pfam" id="PF01627">
    <property type="entry name" value="Hpt"/>
    <property type="match status" value="1"/>
</dbReference>
<keyword evidence="13" id="KW-0472">Membrane</keyword>
<protein>
    <recommendedName>
        <fullName evidence="3">histidine kinase</fullName>
        <ecNumber evidence="3">2.7.13.3</ecNumber>
    </recommendedName>
</protein>
<evidence type="ECO:0000313" key="19">
    <source>
        <dbReference type="EMBL" id="KEQ51382.1"/>
    </source>
</evidence>
<dbReference type="Pfam" id="PF00512">
    <property type="entry name" value="HisKA"/>
    <property type="match status" value="1"/>
</dbReference>
<dbReference type="GO" id="GO:0000155">
    <property type="term" value="F:phosphorelay sensor kinase activity"/>
    <property type="evidence" value="ECO:0007669"/>
    <property type="project" value="InterPro"/>
</dbReference>
<organism evidence="19 20">
    <name type="scientific">Sphingobium chlorophenolicum</name>
    <dbReference type="NCBI Taxonomy" id="46429"/>
    <lineage>
        <taxon>Bacteria</taxon>
        <taxon>Pseudomonadati</taxon>
        <taxon>Pseudomonadota</taxon>
        <taxon>Alphaproteobacteria</taxon>
        <taxon>Sphingomonadales</taxon>
        <taxon>Sphingomonadaceae</taxon>
        <taxon>Sphingobium</taxon>
    </lineage>
</organism>